<dbReference type="FunFam" id="1.25.40.10:FF:000344">
    <property type="entry name" value="Pentatricopeptide repeat-containing protein"/>
    <property type="match status" value="2"/>
</dbReference>
<keyword evidence="5" id="KW-1185">Reference proteome</keyword>
<dbReference type="Pfam" id="PF13041">
    <property type="entry name" value="PPR_2"/>
    <property type="match status" value="2"/>
</dbReference>
<dbReference type="GO" id="GO:0003723">
    <property type="term" value="F:RNA binding"/>
    <property type="evidence" value="ECO:0007669"/>
    <property type="project" value="InterPro"/>
</dbReference>
<dbReference type="Pfam" id="PF01535">
    <property type="entry name" value="PPR"/>
    <property type="match status" value="5"/>
</dbReference>
<evidence type="ECO:0000256" key="1">
    <source>
        <dbReference type="ARBA" id="ARBA00022737"/>
    </source>
</evidence>
<keyword evidence="1" id="KW-0677">Repeat</keyword>
<dbReference type="Proteomes" id="UP000825729">
    <property type="component" value="Unassembled WGS sequence"/>
</dbReference>
<gene>
    <name evidence="4" type="ORF">H6P81_009081</name>
</gene>
<dbReference type="InterPro" id="IPR011990">
    <property type="entry name" value="TPR-like_helical_dom_sf"/>
</dbReference>
<dbReference type="GO" id="GO:0008270">
    <property type="term" value="F:zinc ion binding"/>
    <property type="evidence" value="ECO:0007669"/>
    <property type="project" value="InterPro"/>
</dbReference>
<dbReference type="InterPro" id="IPR046848">
    <property type="entry name" value="E_motif"/>
</dbReference>
<dbReference type="PANTHER" id="PTHR47926">
    <property type="entry name" value="PENTATRICOPEPTIDE REPEAT-CONTAINING PROTEIN"/>
    <property type="match status" value="1"/>
</dbReference>
<feature type="repeat" description="PPR" evidence="2">
    <location>
        <begin position="39"/>
        <end position="69"/>
    </location>
</feature>
<dbReference type="FunFam" id="1.25.40.10:FF:000285">
    <property type="entry name" value="Pentatricopeptide repeat-containing protein, chloroplastic"/>
    <property type="match status" value="1"/>
</dbReference>
<feature type="repeat" description="PPR" evidence="2">
    <location>
        <begin position="304"/>
        <end position="338"/>
    </location>
</feature>
<dbReference type="PANTHER" id="PTHR47926:SF517">
    <property type="entry name" value="TETRATRICOPEPTIDE REPEAT-LIKE SUPERFAMILY PROTEIN"/>
    <property type="match status" value="1"/>
</dbReference>
<dbReference type="Pfam" id="PF20430">
    <property type="entry name" value="Eplus_motif"/>
    <property type="match status" value="1"/>
</dbReference>
<evidence type="ECO:0000259" key="3">
    <source>
        <dbReference type="Pfam" id="PF14432"/>
    </source>
</evidence>
<feature type="repeat" description="PPR" evidence="2">
    <location>
        <begin position="563"/>
        <end position="597"/>
    </location>
</feature>
<dbReference type="NCBIfam" id="TIGR00756">
    <property type="entry name" value="PPR"/>
    <property type="match status" value="9"/>
</dbReference>
<dbReference type="EMBL" id="JAINDJ010000004">
    <property type="protein sequence ID" value="KAG9449116.1"/>
    <property type="molecule type" value="Genomic_DNA"/>
</dbReference>
<dbReference type="FunFam" id="1.25.40.10:FF:000366">
    <property type="entry name" value="Pentatricopeptide (PPR) repeat-containing protein"/>
    <property type="match status" value="1"/>
</dbReference>
<dbReference type="Pfam" id="PF12854">
    <property type="entry name" value="PPR_1"/>
    <property type="match status" value="1"/>
</dbReference>
<feature type="repeat" description="PPR" evidence="2">
    <location>
        <begin position="70"/>
        <end position="100"/>
    </location>
</feature>
<comment type="caution">
    <text evidence="4">The sequence shown here is derived from an EMBL/GenBank/DDBJ whole genome shotgun (WGS) entry which is preliminary data.</text>
</comment>
<evidence type="ECO:0000256" key="2">
    <source>
        <dbReference type="PROSITE-ProRule" id="PRU00708"/>
    </source>
</evidence>
<dbReference type="InterPro" id="IPR046960">
    <property type="entry name" value="PPR_At4g14850-like_plant"/>
</dbReference>
<organism evidence="4 5">
    <name type="scientific">Aristolochia fimbriata</name>
    <name type="common">White veined hardy Dutchman's pipe vine</name>
    <dbReference type="NCBI Taxonomy" id="158543"/>
    <lineage>
        <taxon>Eukaryota</taxon>
        <taxon>Viridiplantae</taxon>
        <taxon>Streptophyta</taxon>
        <taxon>Embryophyta</taxon>
        <taxon>Tracheophyta</taxon>
        <taxon>Spermatophyta</taxon>
        <taxon>Magnoliopsida</taxon>
        <taxon>Magnoliidae</taxon>
        <taxon>Piperales</taxon>
        <taxon>Aristolochiaceae</taxon>
        <taxon>Aristolochia</taxon>
    </lineage>
</organism>
<feature type="repeat" description="PPR" evidence="2">
    <location>
        <begin position="203"/>
        <end position="237"/>
    </location>
</feature>
<dbReference type="Gene3D" id="1.25.40.10">
    <property type="entry name" value="Tetratricopeptide repeat domain"/>
    <property type="match status" value="5"/>
</dbReference>
<protein>
    <recommendedName>
        <fullName evidence="3">DYW domain-containing protein</fullName>
    </recommendedName>
</protein>
<evidence type="ECO:0000313" key="5">
    <source>
        <dbReference type="Proteomes" id="UP000825729"/>
    </source>
</evidence>
<dbReference type="AlphaFoldDB" id="A0AAV7EN16"/>
<accession>A0AAV7EN16</accession>
<name>A0AAV7EN16_ARIFI</name>
<dbReference type="Pfam" id="PF14432">
    <property type="entry name" value="DYW_deaminase"/>
    <property type="match status" value="1"/>
</dbReference>
<evidence type="ECO:0000313" key="4">
    <source>
        <dbReference type="EMBL" id="KAG9449116.1"/>
    </source>
</evidence>
<feature type="domain" description="DYW" evidence="3">
    <location>
        <begin position="641"/>
        <end position="733"/>
    </location>
</feature>
<dbReference type="GO" id="GO:0009451">
    <property type="term" value="P:RNA modification"/>
    <property type="evidence" value="ECO:0007669"/>
    <property type="project" value="InterPro"/>
</dbReference>
<dbReference type="InterPro" id="IPR032867">
    <property type="entry name" value="DYW_dom"/>
</dbReference>
<dbReference type="Pfam" id="PF20431">
    <property type="entry name" value="E_motif"/>
    <property type="match status" value="1"/>
</dbReference>
<feature type="repeat" description="PPR" evidence="2">
    <location>
        <begin position="101"/>
        <end position="135"/>
    </location>
</feature>
<dbReference type="InterPro" id="IPR046849">
    <property type="entry name" value="E2_motif"/>
</dbReference>
<dbReference type="InterPro" id="IPR002885">
    <property type="entry name" value="PPR_rpt"/>
</dbReference>
<proteinExistence type="predicted"/>
<sequence>MNKLTSRPLQLYLKLSVQGNRKQSTQCIQSSPRPYTVTSLVSSNRLLDALSKSGHVDEARQLFDKMRPRDEFSWNIMISGYARWGRLVEAHQLFYQIPVRISVTWSSLISGYVHYGHPEKVLELFWQMQLEGLKPDQYTLGSVLRACSNFSWLQRGEQIHSYVIKVSLNSNIYVVTGLVDMYAKCMRIAEASYIFDSMTEGKNHVLWTAIVTGYSKNGDGVASIRYFCNMWVEGVGPNQFTFPSVLTACAIALERGFGMQVHGCIVRTGFSGNVFVDSALIYMYAKCGDLKSARSVLEVMETEDVVSWNCLIVGCVRQGNWKEVVSLFRKMYTEGCTHWGFYEKALKLFIQMREQGVELDEFVIAGILSAGAGLSIMDFGRQVHVISIKSGFVASLSVDNSLISMYAKCGSIEDALQAFNLMSVRDVVSWTTLIVSHARNGMAKVSLEFYKEMLRNGIKPDSVTFTGLLFACSHAGFLEEAQFHFESMYKVYGLNPGAEHYACVIDGLGRAGKVGEAEKLLNQMIVKADPVVWKALLAACRVHGNITLGEKAAWNLFKLEPQNAVPYVLLSNMYSVAGRWDDAAKIRSLMKSRGVTKETGCSWIEVNGIVHTFMVEDRSHPKIIDIYSKIDEVISMIKEAGYVPDTSYTLQDVDEEVKEYGLAYHSEKLAVAFGLLTVSPGASIRIFKNLRVCGDCHCAIKFISKVFKRKIILRDSNCFHHFKDGTCSCGDYW</sequence>
<feature type="repeat" description="PPR" evidence="2">
    <location>
        <begin position="426"/>
        <end position="460"/>
    </location>
</feature>
<reference evidence="4 5" key="1">
    <citation type="submission" date="2021-07" db="EMBL/GenBank/DDBJ databases">
        <title>The Aristolochia fimbriata genome: insights into angiosperm evolution, floral development and chemical biosynthesis.</title>
        <authorList>
            <person name="Jiao Y."/>
        </authorList>
    </citation>
    <scope>NUCLEOTIDE SEQUENCE [LARGE SCALE GENOMIC DNA]</scope>
    <source>
        <strain evidence="4">IBCAS-2021</strain>
        <tissue evidence="4">Leaf</tissue>
    </source>
</reference>
<dbReference type="PROSITE" id="PS51375">
    <property type="entry name" value="PPR"/>
    <property type="match status" value="7"/>
</dbReference>